<accession>A0A814QR22</accession>
<evidence type="ECO:0000313" key="2">
    <source>
        <dbReference type="EMBL" id="CAF1123704.1"/>
    </source>
</evidence>
<dbReference type="EMBL" id="CAJNOL010009805">
    <property type="protein sequence ID" value="CAF1645775.1"/>
    <property type="molecule type" value="Genomic_DNA"/>
</dbReference>
<proteinExistence type="predicted"/>
<dbReference type="AlphaFoldDB" id="A0A814QR22"/>
<dbReference type="Proteomes" id="UP000663889">
    <property type="component" value="Unassembled WGS sequence"/>
</dbReference>
<keyword evidence="4" id="KW-1185">Reference proteome</keyword>
<evidence type="ECO:0000313" key="5">
    <source>
        <dbReference type="Proteomes" id="UP000663889"/>
    </source>
</evidence>
<feature type="compositionally biased region" description="Polar residues" evidence="1">
    <location>
        <begin position="74"/>
        <end position="89"/>
    </location>
</feature>
<name>A0A814QR22_9BILA</name>
<evidence type="ECO:0000313" key="3">
    <source>
        <dbReference type="EMBL" id="CAF1645775.1"/>
    </source>
</evidence>
<organism evidence="2 5">
    <name type="scientific">Rotaria sordida</name>
    <dbReference type="NCBI Taxonomy" id="392033"/>
    <lineage>
        <taxon>Eukaryota</taxon>
        <taxon>Metazoa</taxon>
        <taxon>Spiralia</taxon>
        <taxon>Gnathifera</taxon>
        <taxon>Rotifera</taxon>
        <taxon>Eurotatoria</taxon>
        <taxon>Bdelloidea</taxon>
        <taxon>Philodinida</taxon>
        <taxon>Philodinidae</taxon>
        <taxon>Rotaria</taxon>
    </lineage>
</organism>
<feature type="region of interest" description="Disordered" evidence="1">
    <location>
        <begin position="56"/>
        <end position="89"/>
    </location>
</feature>
<reference evidence="2" key="1">
    <citation type="submission" date="2021-02" db="EMBL/GenBank/DDBJ databases">
        <authorList>
            <person name="Nowell W R."/>
        </authorList>
    </citation>
    <scope>NUCLEOTIDE SEQUENCE</scope>
</reference>
<protein>
    <submittedName>
        <fullName evidence="2">Uncharacterized protein</fullName>
    </submittedName>
</protein>
<dbReference type="Proteomes" id="UP000663870">
    <property type="component" value="Unassembled WGS sequence"/>
</dbReference>
<dbReference type="EMBL" id="CAJNOU010000960">
    <property type="protein sequence ID" value="CAF1123704.1"/>
    <property type="molecule type" value="Genomic_DNA"/>
</dbReference>
<evidence type="ECO:0000256" key="1">
    <source>
        <dbReference type="SAM" id="MobiDB-lite"/>
    </source>
</evidence>
<comment type="caution">
    <text evidence="2">The sequence shown here is derived from an EMBL/GenBank/DDBJ whole genome shotgun (WGS) entry which is preliminary data.</text>
</comment>
<evidence type="ECO:0000313" key="4">
    <source>
        <dbReference type="Proteomes" id="UP000663870"/>
    </source>
</evidence>
<sequence length="89" mass="10305">MIENECKSFENLLPTTTTKQSHTQFPEHFEKHRNELHRELAMRWPLRTNVLDSISIPPTISKSTAHSNMRDGNKSNMTLGDNDNLRSNN</sequence>
<gene>
    <name evidence="3" type="ORF">JXQ802_LOCUS53855</name>
    <name evidence="2" type="ORF">SEV965_LOCUS17045</name>
</gene>